<keyword evidence="1" id="KW-0732">Signal</keyword>
<feature type="domain" description="Peptidase C45 hydrolase" evidence="2">
    <location>
        <begin position="255"/>
        <end position="338"/>
    </location>
</feature>
<dbReference type="Pfam" id="PF03417">
    <property type="entry name" value="AAT"/>
    <property type="match status" value="1"/>
</dbReference>
<gene>
    <name evidence="3" type="ORF">UABAM_05167</name>
</gene>
<keyword evidence="4" id="KW-1185">Reference proteome</keyword>
<evidence type="ECO:0000256" key="1">
    <source>
        <dbReference type="SAM" id="SignalP"/>
    </source>
</evidence>
<name>A0A5S9IRJ0_UABAM</name>
<dbReference type="Proteomes" id="UP000326354">
    <property type="component" value="Chromosome"/>
</dbReference>
<evidence type="ECO:0000313" key="3">
    <source>
        <dbReference type="EMBL" id="BBM86779.1"/>
    </source>
</evidence>
<dbReference type="InterPro" id="IPR047803">
    <property type="entry name" value="DCD1A/B-like"/>
</dbReference>
<organism evidence="3 4">
    <name type="scientific">Uabimicrobium amorphum</name>
    <dbReference type="NCBI Taxonomy" id="2596890"/>
    <lineage>
        <taxon>Bacteria</taxon>
        <taxon>Pseudomonadati</taxon>
        <taxon>Planctomycetota</taxon>
        <taxon>Candidatus Uabimicrobiia</taxon>
        <taxon>Candidatus Uabimicrobiales</taxon>
        <taxon>Candidatus Uabimicrobiaceae</taxon>
        <taxon>Candidatus Uabimicrobium</taxon>
    </lineage>
</organism>
<dbReference type="PANTHER" id="PTHR35190:SF2">
    <property type="entry name" value="PROTEIN DCD1B"/>
    <property type="match status" value="1"/>
</dbReference>
<dbReference type="AlphaFoldDB" id="A0A5S9IRJ0"/>
<reference evidence="3 4" key="1">
    <citation type="submission" date="2019-08" db="EMBL/GenBank/DDBJ databases">
        <title>Complete genome sequence of Candidatus Uab amorphum.</title>
        <authorList>
            <person name="Shiratori T."/>
            <person name="Suzuki S."/>
            <person name="Kakizawa Y."/>
            <person name="Ishida K."/>
        </authorList>
    </citation>
    <scope>NUCLEOTIDE SEQUENCE [LARGE SCALE GENOMIC DNA]</scope>
    <source>
        <strain evidence="3 4">SRT547</strain>
    </source>
</reference>
<feature type="signal peptide" evidence="1">
    <location>
        <begin position="1"/>
        <end position="19"/>
    </location>
</feature>
<protein>
    <recommendedName>
        <fullName evidence="2">Peptidase C45 hydrolase domain-containing protein</fullName>
    </recommendedName>
</protein>
<dbReference type="EMBL" id="AP019860">
    <property type="protein sequence ID" value="BBM86779.1"/>
    <property type="molecule type" value="Genomic_DNA"/>
</dbReference>
<accession>A0A5S9IRJ0</accession>
<dbReference type="KEGG" id="uam:UABAM_05167"/>
<dbReference type="RefSeq" id="WP_173013571.1">
    <property type="nucleotide sequence ID" value="NZ_AP019860.1"/>
</dbReference>
<evidence type="ECO:0000259" key="2">
    <source>
        <dbReference type="Pfam" id="PF03417"/>
    </source>
</evidence>
<sequence length="566" mass="64528">MHKSITILAICLSFCFVIANPYEGFEDIIDAFDKDGYSIAKVAKYKNGRGALAFHRTAVNYETKKPKRLFYLEGSAYEMGYLMALLAHEDVEITCSKFIDGVLTDFLNGDVGTGNRRNALLEIVKSFVSEGVKNVRPDVPKEYIEEMEGLVAGCKEMNPGTEVSVNKLLMVNVGFDCILSRFYTLDFSNIWGIKPEEINGPVMCNDFSVFGDATVDRKHYFGRDFMFPTGNILEYQLGMTIYNPTDGRIPLIAVNSPGMVGSITTMNAYGVGMAVDNLAGNNCNPERVGINSIMMLRHVSHRAKSAKQAVDIMVDVPRGVSWLYFIADGTNDKAVVVEAGMTTEKLDFPAFANQDFMWAGMLPNQDFLELHENQKHRKGLTFRWNDYKYPEAFMKYNADMFAYFGKKEHKNIWGTRGYINKDYKEKNCPLYYFFPPQREDKDDVLIMTNFSIVPSMRLCGMNPWTISVYKKRYDDMQWRYDELNVQILDAYGKIDEAKAIEIVDYLAPYHKFPNYYEKIKSSPDGHSKIIKGAVSLCNMTDRVIHTHVGYYADGWIKATLDNYLKK</sequence>
<proteinExistence type="predicted"/>
<evidence type="ECO:0000313" key="4">
    <source>
        <dbReference type="Proteomes" id="UP000326354"/>
    </source>
</evidence>
<dbReference type="Gene3D" id="3.60.60.10">
    <property type="entry name" value="Penicillin V Acylase, Chain A"/>
    <property type="match status" value="1"/>
</dbReference>
<dbReference type="InterPro" id="IPR005079">
    <property type="entry name" value="Peptidase_C45_hydrolase"/>
</dbReference>
<feature type="chain" id="PRO_5025028621" description="Peptidase C45 hydrolase domain-containing protein" evidence="1">
    <location>
        <begin position="20"/>
        <end position="566"/>
    </location>
</feature>
<dbReference type="PANTHER" id="PTHR35190">
    <property type="entry name" value="PROTEIN DCD1B"/>
    <property type="match status" value="1"/>
</dbReference>